<dbReference type="GO" id="GO:0005581">
    <property type="term" value="C:collagen trimer"/>
    <property type="evidence" value="ECO:0007669"/>
    <property type="project" value="UniProtKB-KW"/>
</dbReference>
<dbReference type="InterPro" id="IPR008160">
    <property type="entry name" value="Collagen"/>
</dbReference>
<dbReference type="PANTHER" id="PTHR24023:SF1112">
    <property type="entry name" value="COL_CUTICLE_N DOMAIN-CONTAINING PROTEIN-RELATED"/>
    <property type="match status" value="1"/>
</dbReference>
<organism evidence="4 5">
    <name type="scientific">Myodes glareolus</name>
    <name type="common">Bank vole</name>
    <name type="synonym">Clethrionomys glareolus</name>
    <dbReference type="NCBI Taxonomy" id="447135"/>
    <lineage>
        <taxon>Eukaryota</taxon>
        <taxon>Metazoa</taxon>
        <taxon>Chordata</taxon>
        <taxon>Craniata</taxon>
        <taxon>Vertebrata</taxon>
        <taxon>Euteleostomi</taxon>
        <taxon>Mammalia</taxon>
        <taxon>Eutheria</taxon>
        <taxon>Euarchontoglires</taxon>
        <taxon>Glires</taxon>
        <taxon>Rodentia</taxon>
        <taxon>Myomorpha</taxon>
        <taxon>Muroidea</taxon>
        <taxon>Cricetidae</taxon>
        <taxon>Arvicolinae</taxon>
        <taxon>Myodes</taxon>
    </lineage>
</organism>
<dbReference type="GO" id="GO:0030020">
    <property type="term" value="F:extracellular matrix structural constituent conferring tensile strength"/>
    <property type="evidence" value="ECO:0007669"/>
    <property type="project" value="TreeGrafter"/>
</dbReference>
<comment type="subcellular location">
    <subcellularLocation>
        <location evidence="1">Secreted</location>
        <location evidence="1">Extracellular space</location>
        <location evidence="1">Extracellular matrix</location>
    </subcellularLocation>
</comment>
<feature type="non-terminal residue" evidence="4">
    <location>
        <position position="1"/>
    </location>
</feature>
<dbReference type="EMBL" id="JBBHLL010001537">
    <property type="protein sequence ID" value="KAK7795980.1"/>
    <property type="molecule type" value="Genomic_DNA"/>
</dbReference>
<dbReference type="GO" id="GO:0031012">
    <property type="term" value="C:extracellular matrix"/>
    <property type="evidence" value="ECO:0007669"/>
    <property type="project" value="TreeGrafter"/>
</dbReference>
<evidence type="ECO:0000256" key="1">
    <source>
        <dbReference type="ARBA" id="ARBA00004498"/>
    </source>
</evidence>
<keyword evidence="5" id="KW-1185">Reference proteome</keyword>
<keyword evidence="2" id="KW-0176">Collagen</keyword>
<proteinExistence type="predicted"/>
<protein>
    <submittedName>
        <fullName evidence="4">Uncharacterized protein</fullName>
    </submittedName>
</protein>
<dbReference type="GO" id="GO:0030198">
    <property type="term" value="P:extracellular matrix organization"/>
    <property type="evidence" value="ECO:0007669"/>
    <property type="project" value="TreeGrafter"/>
</dbReference>
<feature type="compositionally biased region" description="Low complexity" evidence="3">
    <location>
        <begin position="20"/>
        <end position="41"/>
    </location>
</feature>
<name>A0AAW0H3X3_MYOGA</name>
<dbReference type="GO" id="GO:0005615">
    <property type="term" value="C:extracellular space"/>
    <property type="evidence" value="ECO:0007669"/>
    <property type="project" value="TreeGrafter"/>
</dbReference>
<dbReference type="Proteomes" id="UP001488838">
    <property type="component" value="Unassembled WGS sequence"/>
</dbReference>
<reference evidence="4 5" key="1">
    <citation type="journal article" date="2023" name="bioRxiv">
        <title>Conserved and derived expression patterns and positive selection on dental genes reveal complex evolutionary context of ever-growing rodent molars.</title>
        <authorList>
            <person name="Calamari Z.T."/>
            <person name="Song A."/>
            <person name="Cohen E."/>
            <person name="Akter M."/>
            <person name="Roy R.D."/>
            <person name="Hallikas O."/>
            <person name="Christensen M.M."/>
            <person name="Li P."/>
            <person name="Marangoni P."/>
            <person name="Jernvall J."/>
            <person name="Klein O.D."/>
        </authorList>
    </citation>
    <scope>NUCLEOTIDE SEQUENCE [LARGE SCALE GENOMIC DNA]</scope>
    <source>
        <strain evidence="4">V071</strain>
    </source>
</reference>
<evidence type="ECO:0000313" key="4">
    <source>
        <dbReference type="EMBL" id="KAK7795980.1"/>
    </source>
</evidence>
<evidence type="ECO:0000256" key="2">
    <source>
        <dbReference type="ARBA" id="ARBA00023119"/>
    </source>
</evidence>
<feature type="region of interest" description="Disordered" evidence="3">
    <location>
        <begin position="1"/>
        <end position="58"/>
    </location>
</feature>
<gene>
    <name evidence="4" type="ORF">U0070_023721</name>
</gene>
<dbReference type="Pfam" id="PF01391">
    <property type="entry name" value="Collagen"/>
    <property type="match status" value="1"/>
</dbReference>
<sequence>GFPGKDGSSGPPGPPGPIGIPGAPGVPGITGSMGPQGSSGPPGVPGPKGERGERGDLQSQAMVRAVARQVCEQLIQSKYTCWFLYLVPAQRKPPFPGLRETKEDPLEALYC</sequence>
<comment type="caution">
    <text evidence="4">The sequence shown here is derived from an EMBL/GenBank/DDBJ whole genome shotgun (WGS) entry which is preliminary data.</text>
</comment>
<dbReference type="PANTHER" id="PTHR24023">
    <property type="entry name" value="COLLAGEN ALPHA"/>
    <property type="match status" value="1"/>
</dbReference>
<dbReference type="AlphaFoldDB" id="A0AAW0H3X3"/>
<evidence type="ECO:0000313" key="5">
    <source>
        <dbReference type="Proteomes" id="UP001488838"/>
    </source>
</evidence>
<dbReference type="InterPro" id="IPR050149">
    <property type="entry name" value="Collagen_superfamily"/>
</dbReference>
<accession>A0AAW0H3X3</accession>
<evidence type="ECO:0000256" key="3">
    <source>
        <dbReference type="SAM" id="MobiDB-lite"/>
    </source>
</evidence>